<proteinExistence type="predicted"/>
<feature type="coiled-coil region" evidence="1">
    <location>
        <begin position="116"/>
        <end position="273"/>
    </location>
</feature>
<reference evidence="3" key="1">
    <citation type="submission" date="2016-03" db="EMBL/GenBank/DDBJ databases">
        <title>Mechanisms controlling the formation of the plant cell surface in tip-growing cells are functionally conserved among land plants.</title>
        <authorList>
            <person name="Honkanen S."/>
            <person name="Jones V.A."/>
            <person name="Morieri G."/>
            <person name="Champion C."/>
            <person name="Hetherington A.J."/>
            <person name="Kelly S."/>
            <person name="Saint-Marcoux D."/>
            <person name="Proust H."/>
            <person name="Prescott H."/>
            <person name="Dolan L."/>
        </authorList>
    </citation>
    <scope>NUCLEOTIDE SEQUENCE [LARGE SCALE GENOMIC DNA]</scope>
    <source>
        <tissue evidence="3">Whole gametophyte</tissue>
    </source>
</reference>
<evidence type="ECO:0000313" key="3">
    <source>
        <dbReference type="EMBL" id="OAE24677.1"/>
    </source>
</evidence>
<evidence type="ECO:0000256" key="2">
    <source>
        <dbReference type="SAM" id="MobiDB-lite"/>
    </source>
</evidence>
<dbReference type="AlphaFoldDB" id="A0A176VV91"/>
<gene>
    <name evidence="3" type="ORF">AXG93_4040s1040</name>
</gene>
<comment type="caution">
    <text evidence="3">The sequence shown here is derived from an EMBL/GenBank/DDBJ whole genome shotgun (WGS) entry which is preliminary data.</text>
</comment>
<dbReference type="Proteomes" id="UP000077202">
    <property type="component" value="Unassembled WGS sequence"/>
</dbReference>
<feature type="region of interest" description="Disordered" evidence="2">
    <location>
        <begin position="32"/>
        <end position="61"/>
    </location>
</feature>
<accession>A0A176VV91</accession>
<organism evidence="3 4">
    <name type="scientific">Marchantia polymorpha subsp. ruderalis</name>
    <dbReference type="NCBI Taxonomy" id="1480154"/>
    <lineage>
        <taxon>Eukaryota</taxon>
        <taxon>Viridiplantae</taxon>
        <taxon>Streptophyta</taxon>
        <taxon>Embryophyta</taxon>
        <taxon>Marchantiophyta</taxon>
        <taxon>Marchantiopsida</taxon>
        <taxon>Marchantiidae</taxon>
        <taxon>Marchantiales</taxon>
        <taxon>Marchantiaceae</taxon>
        <taxon>Marchantia</taxon>
    </lineage>
</organism>
<dbReference type="EMBL" id="LVLJ01002502">
    <property type="protein sequence ID" value="OAE24677.1"/>
    <property type="molecule type" value="Genomic_DNA"/>
</dbReference>
<evidence type="ECO:0000256" key="1">
    <source>
        <dbReference type="SAM" id="Coils"/>
    </source>
</evidence>
<name>A0A176VV91_MARPO</name>
<evidence type="ECO:0000313" key="4">
    <source>
        <dbReference type="Proteomes" id="UP000077202"/>
    </source>
</evidence>
<feature type="compositionally biased region" description="Basic and acidic residues" evidence="2">
    <location>
        <begin position="46"/>
        <end position="61"/>
    </location>
</feature>
<keyword evidence="1" id="KW-0175">Coiled coil</keyword>
<sequence>MPRLERNEELVKEPTLSEEILEQVVSHIGGSVIEPASATLPPTRMADVRPEDGEKASGEEVKPREVTFPEFLQDSMVPLLRYLDKKREKYAISQEVGFYVELIRNRTQLKRSIAVKREWESATELARERVATLEAECAAAKVTLKERESQLREKEVECEVLQLNLEKEAGRCAELEETCVELRASNENAQKVTVDLVSRLEKSKEAYAEAVKRLERLIVTTEKREKMHVEELAKVEARRAEEVRIAEKLRGKIAEAKTAEEDLRRKISEFAERLRQYDFGGRVPSAGEWSPHNFLKS</sequence>
<keyword evidence="4" id="KW-1185">Reference proteome</keyword>
<protein>
    <submittedName>
        <fullName evidence="3">Uncharacterized protein</fullName>
    </submittedName>
</protein>